<dbReference type="EMBL" id="MNCJ02000316">
    <property type="protein sequence ID" value="KAF5820516.1"/>
    <property type="molecule type" value="Genomic_DNA"/>
</dbReference>
<reference evidence="7" key="3">
    <citation type="submission" date="2020-06" db="EMBL/GenBank/DDBJ databases">
        <title>Helianthus annuus Genome sequencing and assembly Release 2.</title>
        <authorList>
            <person name="Gouzy J."/>
            <person name="Langlade N."/>
            <person name="Munos S."/>
        </authorList>
    </citation>
    <scope>NUCLEOTIDE SEQUENCE</scope>
    <source>
        <tissue evidence="7">Leaves</tissue>
    </source>
</reference>
<evidence type="ECO:0000256" key="5">
    <source>
        <dbReference type="SAM" id="SignalP"/>
    </source>
</evidence>
<feature type="region of interest" description="Disordered" evidence="3">
    <location>
        <begin position="175"/>
        <end position="201"/>
    </location>
</feature>
<dbReference type="InterPro" id="IPR003245">
    <property type="entry name" value="Phytocyanin_dom"/>
</dbReference>
<feature type="domain" description="Phytocyanin" evidence="6">
    <location>
        <begin position="25"/>
        <end position="126"/>
    </location>
</feature>
<feature type="signal peptide" evidence="5">
    <location>
        <begin position="1"/>
        <end position="23"/>
    </location>
</feature>
<keyword evidence="4" id="KW-0812">Transmembrane</keyword>
<protein>
    <submittedName>
        <fullName evidence="7">Phytocyanin domain, cupredoxin</fullName>
    </submittedName>
    <submittedName>
        <fullName evidence="8">Putative cupredoxin</fullName>
    </submittedName>
</protein>
<feature type="transmembrane region" description="Helical" evidence="4">
    <location>
        <begin position="225"/>
        <end position="244"/>
    </location>
</feature>
<evidence type="ECO:0000256" key="3">
    <source>
        <dbReference type="SAM" id="MobiDB-lite"/>
    </source>
</evidence>
<dbReference type="PANTHER" id="PTHR33021:SF339">
    <property type="entry name" value="OS07G0570600 PROTEIN"/>
    <property type="match status" value="1"/>
</dbReference>
<feature type="chain" id="PRO_5012332191" evidence="5">
    <location>
        <begin position="24"/>
        <end position="246"/>
    </location>
</feature>
<reference evidence="8" key="2">
    <citation type="submission" date="2017-02" db="EMBL/GenBank/DDBJ databases">
        <title>Sunflower complete genome.</title>
        <authorList>
            <person name="Langlade N."/>
            <person name="Munos S."/>
        </authorList>
    </citation>
    <scope>NUCLEOTIDE SEQUENCE [LARGE SCALE GENOMIC DNA]</scope>
    <source>
        <tissue evidence="8">Leaves</tissue>
    </source>
</reference>
<proteinExistence type="predicted"/>
<dbReference type="Gramene" id="mRNA:HanXRQr2_Chr01g0003121">
    <property type="protein sequence ID" value="mRNA:HanXRQr2_Chr01g0003121"/>
    <property type="gene ID" value="HanXRQr2_Chr01g0003121"/>
</dbReference>
<dbReference type="SUPFAM" id="SSF49503">
    <property type="entry name" value="Cupredoxins"/>
    <property type="match status" value="1"/>
</dbReference>
<dbReference type="FunFam" id="2.60.40.420:FF:000003">
    <property type="entry name" value="Blue copper"/>
    <property type="match status" value="1"/>
</dbReference>
<accession>A0A251VKQ4</accession>
<keyword evidence="1" id="KW-0479">Metal-binding</keyword>
<sequence length="246" mass="26463">MRTMIKMMMVVAVVTTVITAAMGGEVYTVGDKAGWTSVGHVDYKTWASSKLFQVGDTIVFRYNEIFHDVARVSYTDFITCNGSKPYTTFTSGNDSFPIKYPGHYFFICTQSNHCQIGQKVDIRVPVSGAHDAPQPIAAGVPAPLQPLPFPYPQPYVPVPAPAPAPVTPSLAPVAHSPAPVPHSHAPVPQSPVPVPSVDDESLAPTKAVPAPEIAPAQEKNMGGQLGFGFEIWSMMVVVFYLFGFGF</sequence>
<keyword evidence="5" id="KW-0732">Signal</keyword>
<reference evidence="7 9" key="1">
    <citation type="journal article" date="2017" name="Nature">
        <title>The sunflower genome provides insights into oil metabolism, flowering and Asterid evolution.</title>
        <authorList>
            <person name="Badouin H."/>
            <person name="Gouzy J."/>
            <person name="Grassa C.J."/>
            <person name="Murat F."/>
            <person name="Staton S.E."/>
            <person name="Cottret L."/>
            <person name="Lelandais-Briere C."/>
            <person name="Owens G.L."/>
            <person name="Carrere S."/>
            <person name="Mayjonade B."/>
            <person name="Legrand L."/>
            <person name="Gill N."/>
            <person name="Kane N.C."/>
            <person name="Bowers J.E."/>
            <person name="Hubner S."/>
            <person name="Bellec A."/>
            <person name="Berard A."/>
            <person name="Berges H."/>
            <person name="Blanchet N."/>
            <person name="Boniface M.C."/>
            <person name="Brunel D."/>
            <person name="Catrice O."/>
            <person name="Chaidir N."/>
            <person name="Claudel C."/>
            <person name="Donnadieu C."/>
            <person name="Faraut T."/>
            <person name="Fievet G."/>
            <person name="Helmstetter N."/>
            <person name="King M."/>
            <person name="Knapp S.J."/>
            <person name="Lai Z."/>
            <person name="Le Paslier M.C."/>
            <person name="Lippi Y."/>
            <person name="Lorenzon L."/>
            <person name="Mandel J.R."/>
            <person name="Marage G."/>
            <person name="Marchand G."/>
            <person name="Marquand E."/>
            <person name="Bret-Mestries E."/>
            <person name="Morien E."/>
            <person name="Nambeesan S."/>
            <person name="Nguyen T."/>
            <person name="Pegot-Espagnet P."/>
            <person name="Pouilly N."/>
            <person name="Raftis F."/>
            <person name="Sallet E."/>
            <person name="Schiex T."/>
            <person name="Thomas J."/>
            <person name="Vandecasteele C."/>
            <person name="Vares D."/>
            <person name="Vear F."/>
            <person name="Vautrin S."/>
            <person name="Crespi M."/>
            <person name="Mangin B."/>
            <person name="Burke J.M."/>
            <person name="Salse J."/>
            <person name="Munos S."/>
            <person name="Vincourt P."/>
            <person name="Rieseberg L.H."/>
            <person name="Langlade N.B."/>
        </authorList>
    </citation>
    <scope>NUCLEOTIDE SEQUENCE [LARGE SCALE GENOMIC DNA]</scope>
    <source>
        <strain evidence="9">cv. SF193</strain>
        <tissue evidence="7">Leaves</tissue>
    </source>
</reference>
<evidence type="ECO:0000256" key="4">
    <source>
        <dbReference type="SAM" id="Phobius"/>
    </source>
</evidence>
<dbReference type="AlphaFoldDB" id="A0A251VKQ4"/>
<evidence type="ECO:0000259" key="6">
    <source>
        <dbReference type="PROSITE" id="PS51485"/>
    </source>
</evidence>
<keyword evidence="4" id="KW-1133">Transmembrane helix</keyword>
<keyword evidence="9" id="KW-1185">Reference proteome</keyword>
<evidence type="ECO:0000313" key="9">
    <source>
        <dbReference type="Proteomes" id="UP000215914"/>
    </source>
</evidence>
<dbReference type="InterPro" id="IPR039391">
    <property type="entry name" value="Phytocyanin-like"/>
</dbReference>
<dbReference type="InterPro" id="IPR008972">
    <property type="entry name" value="Cupredoxin"/>
</dbReference>
<dbReference type="GO" id="GO:0009055">
    <property type="term" value="F:electron transfer activity"/>
    <property type="evidence" value="ECO:0007669"/>
    <property type="project" value="InterPro"/>
</dbReference>
<dbReference type="OrthoDB" id="1933492at2759"/>
<evidence type="ECO:0000313" key="7">
    <source>
        <dbReference type="EMBL" id="KAF5820516.1"/>
    </source>
</evidence>
<dbReference type="Pfam" id="PF02298">
    <property type="entry name" value="Cu_bind_like"/>
    <property type="match status" value="1"/>
</dbReference>
<evidence type="ECO:0000256" key="2">
    <source>
        <dbReference type="ARBA" id="ARBA00023180"/>
    </source>
</evidence>
<keyword evidence="2" id="KW-0325">Glycoprotein</keyword>
<gene>
    <name evidence="8" type="ORF">HannXRQ_Chr01g0003061</name>
    <name evidence="7" type="ORF">HanXRQr2_Chr01g0003121</name>
</gene>
<organism evidence="8 9">
    <name type="scientific">Helianthus annuus</name>
    <name type="common">Common sunflower</name>
    <dbReference type="NCBI Taxonomy" id="4232"/>
    <lineage>
        <taxon>Eukaryota</taxon>
        <taxon>Viridiplantae</taxon>
        <taxon>Streptophyta</taxon>
        <taxon>Embryophyta</taxon>
        <taxon>Tracheophyta</taxon>
        <taxon>Spermatophyta</taxon>
        <taxon>Magnoliopsida</taxon>
        <taxon>eudicotyledons</taxon>
        <taxon>Gunneridae</taxon>
        <taxon>Pentapetalae</taxon>
        <taxon>asterids</taxon>
        <taxon>campanulids</taxon>
        <taxon>Asterales</taxon>
        <taxon>Asteraceae</taxon>
        <taxon>Asteroideae</taxon>
        <taxon>Heliantheae alliance</taxon>
        <taxon>Heliantheae</taxon>
        <taxon>Helianthus</taxon>
    </lineage>
</organism>
<feature type="compositionally biased region" description="Low complexity" evidence="3">
    <location>
        <begin position="175"/>
        <end position="187"/>
    </location>
</feature>
<dbReference type="Proteomes" id="UP000215914">
    <property type="component" value="Chromosome 1"/>
</dbReference>
<dbReference type="InParanoid" id="A0A251VKQ4"/>
<dbReference type="STRING" id="4232.A0A251VKQ4"/>
<dbReference type="GO" id="GO:0005886">
    <property type="term" value="C:plasma membrane"/>
    <property type="evidence" value="ECO:0000318"/>
    <property type="project" value="GO_Central"/>
</dbReference>
<name>A0A251VKQ4_HELAN</name>
<dbReference type="Gene3D" id="2.60.40.420">
    <property type="entry name" value="Cupredoxins - blue copper proteins"/>
    <property type="match status" value="1"/>
</dbReference>
<dbReference type="PROSITE" id="PS51485">
    <property type="entry name" value="PHYTOCYANIN"/>
    <property type="match status" value="1"/>
</dbReference>
<dbReference type="GO" id="GO:0046872">
    <property type="term" value="F:metal ion binding"/>
    <property type="evidence" value="ECO:0007669"/>
    <property type="project" value="UniProtKB-KW"/>
</dbReference>
<dbReference type="OMA" id="HYFFICT"/>
<evidence type="ECO:0000256" key="1">
    <source>
        <dbReference type="ARBA" id="ARBA00022723"/>
    </source>
</evidence>
<keyword evidence="4" id="KW-0472">Membrane</keyword>
<evidence type="ECO:0000313" key="8">
    <source>
        <dbReference type="EMBL" id="OTG36024.1"/>
    </source>
</evidence>
<dbReference type="PANTHER" id="PTHR33021">
    <property type="entry name" value="BLUE COPPER PROTEIN"/>
    <property type="match status" value="1"/>
</dbReference>
<dbReference type="EMBL" id="CM007890">
    <property type="protein sequence ID" value="OTG36024.1"/>
    <property type="molecule type" value="Genomic_DNA"/>
</dbReference>